<keyword evidence="5 7" id="KW-0472">Membrane</keyword>
<reference evidence="10 11" key="1">
    <citation type="journal article" date="2019" name="Int. J. Syst. Evol. Microbiol.">
        <title>The Global Catalogue of Microorganisms (GCM) 10K type strain sequencing project: providing services to taxonomists for standard genome sequencing and annotation.</title>
        <authorList>
            <consortium name="The Broad Institute Genomics Platform"/>
            <consortium name="The Broad Institute Genome Sequencing Center for Infectious Disease"/>
            <person name="Wu L."/>
            <person name="Ma J."/>
        </authorList>
    </citation>
    <scope>NUCLEOTIDE SEQUENCE [LARGE SCALE GENOMIC DNA]</scope>
    <source>
        <strain evidence="10 11">RDMS1</strain>
    </source>
</reference>
<evidence type="ECO:0000256" key="6">
    <source>
        <dbReference type="SAM" id="MobiDB-lite"/>
    </source>
</evidence>
<feature type="transmembrane region" description="Helical" evidence="7">
    <location>
        <begin position="34"/>
        <end position="53"/>
    </location>
</feature>
<dbReference type="RefSeq" id="WP_264555466.1">
    <property type="nucleotide sequence ID" value="NZ_CP109979.1"/>
</dbReference>
<dbReference type="PANTHER" id="PTHR36506:SF1">
    <property type="entry name" value="PREFLAGELLIN PEPTIDASE"/>
    <property type="match status" value="1"/>
</dbReference>
<feature type="transmembrane region" description="Helical" evidence="7">
    <location>
        <begin position="123"/>
        <end position="147"/>
    </location>
</feature>
<dbReference type="Pfam" id="PF06847">
    <property type="entry name" value="Arc_PepC_II"/>
    <property type="match status" value="1"/>
</dbReference>
<evidence type="ECO:0000313" key="10">
    <source>
        <dbReference type="EMBL" id="MFC7191769.1"/>
    </source>
</evidence>
<feature type="transmembrane region" description="Helical" evidence="7">
    <location>
        <begin position="65"/>
        <end position="84"/>
    </location>
</feature>
<organism evidence="10 11">
    <name type="scientific">Halocatena marina</name>
    <dbReference type="NCBI Taxonomy" id="2934937"/>
    <lineage>
        <taxon>Archaea</taxon>
        <taxon>Methanobacteriati</taxon>
        <taxon>Methanobacteriota</taxon>
        <taxon>Stenosarchaea group</taxon>
        <taxon>Halobacteria</taxon>
        <taxon>Halobacteriales</taxon>
        <taxon>Natronomonadaceae</taxon>
        <taxon>Halocatena</taxon>
    </lineage>
</organism>
<protein>
    <submittedName>
        <fullName evidence="10">Prepilin peptidase</fullName>
        <ecNumber evidence="10">3.4.23.43</ecNumber>
    </submittedName>
</protein>
<dbReference type="InterPro" id="IPR009655">
    <property type="entry name" value="Preflagellin_peptidase_C"/>
</dbReference>
<keyword evidence="11" id="KW-1185">Reference proteome</keyword>
<dbReference type="EMBL" id="JBHTAX010000001">
    <property type="protein sequence ID" value="MFC7191769.1"/>
    <property type="molecule type" value="Genomic_DNA"/>
</dbReference>
<dbReference type="GO" id="GO:0004190">
    <property type="term" value="F:aspartic-type endopeptidase activity"/>
    <property type="evidence" value="ECO:0007669"/>
    <property type="project" value="UniProtKB-EC"/>
</dbReference>
<dbReference type="Gene3D" id="1.20.120.1220">
    <property type="match status" value="1"/>
</dbReference>
<dbReference type="Proteomes" id="UP001596417">
    <property type="component" value="Unassembled WGS sequence"/>
</dbReference>
<evidence type="ECO:0000256" key="7">
    <source>
        <dbReference type="SAM" id="Phobius"/>
    </source>
</evidence>
<sequence length="340" mass="36751">MFVSIPDLLRFVTVPVFAWAAYQDVRTRRVPNCVWVPLVAVGLITLTLDGRSVIALSSPEIQSLFFLRVGVSLGVVAPLGYAVWRLGGFGGADAKAIVTLAVVFPTYPEVYVRWTAIPLEPSAVGVFSLTILTNTALISAAIPLVLAGRNAINGRCQPTMFVGWPVSVDRVANVHGQLLQKDGTQDSDSDGLDIDAVRMYLRWRGSTLEAVRQSPATHRDPTSIPTTPNDPGDGSVAEYDERLISSQLYSETRRADRQRIDDQKIDAWGVAAFFADIDGDAYGSTPSQLRAGLELLSSSETESVWVSPGIPFLVVVFFGLLTALTYGDLLASLLQLIGIV</sequence>
<dbReference type="InterPro" id="IPR052218">
    <property type="entry name" value="Preflagellin_Peptidase"/>
</dbReference>
<name>A0ABD5YR99_9EURY</name>
<evidence type="ECO:0000256" key="4">
    <source>
        <dbReference type="ARBA" id="ARBA00022989"/>
    </source>
</evidence>
<dbReference type="InterPro" id="IPR000045">
    <property type="entry name" value="Prepilin_IV_endopep_pep"/>
</dbReference>
<dbReference type="EC" id="3.4.23.43" evidence="10"/>
<evidence type="ECO:0000256" key="3">
    <source>
        <dbReference type="ARBA" id="ARBA00022692"/>
    </source>
</evidence>
<keyword evidence="10" id="KW-0378">Hydrolase</keyword>
<dbReference type="AlphaFoldDB" id="A0ABD5YR99"/>
<comment type="subcellular location">
    <subcellularLocation>
        <location evidence="1">Cell membrane</location>
        <topology evidence="1">Multi-pass membrane protein</topology>
    </subcellularLocation>
</comment>
<feature type="domain" description="Prepilin type IV endopeptidase peptidase" evidence="8">
    <location>
        <begin position="12"/>
        <end position="109"/>
    </location>
</feature>
<evidence type="ECO:0000259" key="9">
    <source>
        <dbReference type="Pfam" id="PF06847"/>
    </source>
</evidence>
<evidence type="ECO:0000313" key="11">
    <source>
        <dbReference type="Proteomes" id="UP001596417"/>
    </source>
</evidence>
<evidence type="ECO:0000256" key="1">
    <source>
        <dbReference type="ARBA" id="ARBA00004651"/>
    </source>
</evidence>
<gene>
    <name evidence="10" type="ORF">ACFQL7_19575</name>
</gene>
<keyword evidence="4 7" id="KW-1133">Transmembrane helix</keyword>
<evidence type="ECO:0000259" key="8">
    <source>
        <dbReference type="Pfam" id="PF01478"/>
    </source>
</evidence>
<feature type="transmembrane region" description="Helical" evidence="7">
    <location>
        <begin position="304"/>
        <end position="326"/>
    </location>
</feature>
<accession>A0ABD5YR99</accession>
<comment type="caution">
    <text evidence="10">The sequence shown here is derived from an EMBL/GenBank/DDBJ whole genome shotgun (WGS) entry which is preliminary data.</text>
</comment>
<dbReference type="GeneID" id="76201544"/>
<dbReference type="GO" id="GO:0005886">
    <property type="term" value="C:plasma membrane"/>
    <property type="evidence" value="ECO:0007669"/>
    <property type="project" value="UniProtKB-SubCell"/>
</dbReference>
<keyword evidence="3 7" id="KW-0812">Transmembrane</keyword>
<evidence type="ECO:0000256" key="5">
    <source>
        <dbReference type="ARBA" id="ARBA00023136"/>
    </source>
</evidence>
<proteinExistence type="predicted"/>
<feature type="domain" description="Preflagellin peptidase C-terminal" evidence="9">
    <location>
        <begin position="287"/>
        <end position="329"/>
    </location>
</feature>
<feature type="region of interest" description="Disordered" evidence="6">
    <location>
        <begin position="211"/>
        <end position="237"/>
    </location>
</feature>
<evidence type="ECO:0000256" key="2">
    <source>
        <dbReference type="ARBA" id="ARBA00022475"/>
    </source>
</evidence>
<dbReference type="PANTHER" id="PTHR36506">
    <property type="entry name" value="PREFLAGELLIN PEPTIDASE"/>
    <property type="match status" value="1"/>
</dbReference>
<dbReference type="Pfam" id="PF01478">
    <property type="entry name" value="Peptidase_A24"/>
    <property type="match status" value="1"/>
</dbReference>
<keyword evidence="2" id="KW-1003">Cell membrane</keyword>